<proteinExistence type="inferred from homology"/>
<dbReference type="InterPro" id="IPR029903">
    <property type="entry name" value="RmlD-like-bd"/>
</dbReference>
<evidence type="ECO:0000259" key="7">
    <source>
        <dbReference type="Pfam" id="PF04321"/>
    </source>
</evidence>
<dbReference type="AlphaFoldDB" id="D0LYN9"/>
<comment type="function">
    <text evidence="6">Catalyzes the reduction of dTDP-6-deoxy-L-lyxo-4-hexulose to yield dTDP-L-rhamnose.</text>
</comment>
<dbReference type="Pfam" id="PF04321">
    <property type="entry name" value="RmlD_sub_bind"/>
    <property type="match status" value="1"/>
</dbReference>
<dbReference type="EC" id="1.1.1.133" evidence="3 6"/>
<evidence type="ECO:0000313" key="8">
    <source>
        <dbReference type="EMBL" id="ACY17905.1"/>
    </source>
</evidence>
<evidence type="ECO:0000256" key="4">
    <source>
        <dbReference type="ARBA" id="ARBA00017099"/>
    </source>
</evidence>
<keyword evidence="9" id="KW-1185">Reference proteome</keyword>
<evidence type="ECO:0000256" key="2">
    <source>
        <dbReference type="ARBA" id="ARBA00010944"/>
    </source>
</evidence>
<protein>
    <recommendedName>
        <fullName evidence="4 6">dTDP-4-dehydrorhamnose reductase</fullName>
        <ecNumber evidence="3 6">1.1.1.133</ecNumber>
    </recommendedName>
</protein>
<dbReference type="OrthoDB" id="9803892at2"/>
<comment type="similarity">
    <text evidence="2 6">Belongs to the dTDP-4-dehydrorhamnose reductase family.</text>
</comment>
<dbReference type="SUPFAM" id="SSF51735">
    <property type="entry name" value="NAD(P)-binding Rossmann-fold domains"/>
    <property type="match status" value="1"/>
</dbReference>
<keyword evidence="6" id="KW-0560">Oxidoreductase</keyword>
<dbReference type="HOGENOM" id="CLU_070068_0_0_7"/>
<dbReference type="InterPro" id="IPR036291">
    <property type="entry name" value="NAD(P)-bd_dom_sf"/>
</dbReference>
<keyword evidence="6" id="KW-0521">NADP</keyword>
<reference evidence="8 9" key="1">
    <citation type="journal article" date="2010" name="Stand. Genomic Sci.">
        <title>Complete genome sequence of Haliangium ochraceum type strain (SMP-2).</title>
        <authorList>
            <consortium name="US DOE Joint Genome Institute (JGI-PGF)"/>
            <person name="Ivanova N."/>
            <person name="Daum C."/>
            <person name="Lang E."/>
            <person name="Abt B."/>
            <person name="Kopitz M."/>
            <person name="Saunders E."/>
            <person name="Lapidus A."/>
            <person name="Lucas S."/>
            <person name="Glavina Del Rio T."/>
            <person name="Nolan M."/>
            <person name="Tice H."/>
            <person name="Copeland A."/>
            <person name="Cheng J.F."/>
            <person name="Chen F."/>
            <person name="Bruce D."/>
            <person name="Goodwin L."/>
            <person name="Pitluck S."/>
            <person name="Mavromatis K."/>
            <person name="Pati A."/>
            <person name="Mikhailova N."/>
            <person name="Chen A."/>
            <person name="Palaniappan K."/>
            <person name="Land M."/>
            <person name="Hauser L."/>
            <person name="Chang Y.J."/>
            <person name="Jeffries C.D."/>
            <person name="Detter J.C."/>
            <person name="Brettin T."/>
            <person name="Rohde M."/>
            <person name="Goker M."/>
            <person name="Bristow J."/>
            <person name="Markowitz V."/>
            <person name="Eisen J.A."/>
            <person name="Hugenholtz P."/>
            <person name="Kyrpides N.C."/>
            <person name="Klenk H.P."/>
        </authorList>
    </citation>
    <scope>NUCLEOTIDE SEQUENCE [LARGE SCALE GENOMIC DNA]</scope>
    <source>
        <strain evidence="9">DSM 14365 / CIP 107738 / JCM 11303 / AJ 13395 / SMP-2</strain>
    </source>
</reference>
<dbReference type="PANTHER" id="PTHR10491:SF4">
    <property type="entry name" value="METHIONINE ADENOSYLTRANSFERASE 2 SUBUNIT BETA"/>
    <property type="match status" value="1"/>
</dbReference>
<dbReference type="GO" id="GO:0019305">
    <property type="term" value="P:dTDP-rhamnose biosynthetic process"/>
    <property type="evidence" value="ECO:0007669"/>
    <property type="project" value="UniProtKB-UniPathway"/>
</dbReference>
<evidence type="ECO:0000256" key="6">
    <source>
        <dbReference type="RuleBase" id="RU364082"/>
    </source>
</evidence>
<gene>
    <name evidence="8" type="ordered locus">Hoch_5421</name>
</gene>
<dbReference type="RefSeq" id="WP_012830497.1">
    <property type="nucleotide sequence ID" value="NC_013440.1"/>
</dbReference>
<comment type="catalytic activity">
    <reaction evidence="5">
        <text>dTDP-beta-L-rhamnose + NADP(+) = dTDP-4-dehydro-beta-L-rhamnose + NADPH + H(+)</text>
        <dbReference type="Rhea" id="RHEA:21796"/>
        <dbReference type="ChEBI" id="CHEBI:15378"/>
        <dbReference type="ChEBI" id="CHEBI:57510"/>
        <dbReference type="ChEBI" id="CHEBI:57783"/>
        <dbReference type="ChEBI" id="CHEBI:58349"/>
        <dbReference type="ChEBI" id="CHEBI:62830"/>
        <dbReference type="EC" id="1.1.1.133"/>
    </reaction>
</comment>
<accession>D0LYN9</accession>
<organism evidence="8 9">
    <name type="scientific">Haliangium ochraceum (strain DSM 14365 / JCM 11303 / SMP-2)</name>
    <dbReference type="NCBI Taxonomy" id="502025"/>
    <lineage>
        <taxon>Bacteria</taxon>
        <taxon>Pseudomonadati</taxon>
        <taxon>Myxococcota</taxon>
        <taxon>Polyangia</taxon>
        <taxon>Haliangiales</taxon>
        <taxon>Kofleriaceae</taxon>
        <taxon>Haliangium</taxon>
    </lineage>
</organism>
<evidence type="ECO:0000256" key="5">
    <source>
        <dbReference type="ARBA" id="ARBA00048200"/>
    </source>
</evidence>
<dbReference type="STRING" id="502025.Hoch_5421"/>
<dbReference type="EMBL" id="CP001804">
    <property type="protein sequence ID" value="ACY17905.1"/>
    <property type="molecule type" value="Genomic_DNA"/>
</dbReference>
<dbReference type="Gene3D" id="3.40.50.720">
    <property type="entry name" value="NAD(P)-binding Rossmann-like Domain"/>
    <property type="match status" value="1"/>
</dbReference>
<comment type="pathway">
    <text evidence="1 6">Carbohydrate biosynthesis; dTDP-L-rhamnose biosynthesis.</text>
</comment>
<feature type="domain" description="RmlD-like substrate binding" evidence="7">
    <location>
        <begin position="1"/>
        <end position="223"/>
    </location>
</feature>
<evidence type="ECO:0000313" key="9">
    <source>
        <dbReference type="Proteomes" id="UP000001880"/>
    </source>
</evidence>
<dbReference type="InterPro" id="IPR005913">
    <property type="entry name" value="dTDP_dehydrorham_reduct"/>
</dbReference>
<dbReference type="Proteomes" id="UP000001880">
    <property type="component" value="Chromosome"/>
</dbReference>
<evidence type="ECO:0000256" key="3">
    <source>
        <dbReference type="ARBA" id="ARBA00012929"/>
    </source>
</evidence>
<dbReference type="KEGG" id="hoh:Hoch_5421"/>
<dbReference type="PANTHER" id="PTHR10491">
    <property type="entry name" value="DTDP-4-DEHYDRORHAMNOSE REDUCTASE"/>
    <property type="match status" value="1"/>
</dbReference>
<sequence length="264" mass="29299">MRALVTGARGTVGSALRPVLEAAGHEFIAWDRSQVPIDDYHAMESFVRDVAPDVVYHLAIASQPTGRDDEAWLVNYEWPSEVAWITRILGVRLVFTSTVMVFSDDASGPFTRNSVPDAASGYGYEKRRAEDRVRHQNPDARIVRLGWQIGEAPGTNNMIDFFHQQMREHGAVSASRRWLPATSFLPDTAAALMDIAERPGGLYMVDANTRWSFYDIASALAEVHGGAWQVRADDAFVFDQRMRDPDIEVPALDQRLPALAAIGA</sequence>
<evidence type="ECO:0000256" key="1">
    <source>
        <dbReference type="ARBA" id="ARBA00004781"/>
    </source>
</evidence>
<dbReference type="GO" id="GO:0008831">
    <property type="term" value="F:dTDP-4-dehydrorhamnose reductase activity"/>
    <property type="evidence" value="ECO:0007669"/>
    <property type="project" value="UniProtKB-EC"/>
</dbReference>
<name>D0LYN9_HALO1</name>
<dbReference type="UniPathway" id="UPA00124"/>
<dbReference type="eggNOG" id="COG1091">
    <property type="taxonomic scope" value="Bacteria"/>
</dbReference>